<organism evidence="2 3">
    <name type="scientific">Streptomyces maoxianensis</name>
    <dbReference type="NCBI Taxonomy" id="1459942"/>
    <lineage>
        <taxon>Bacteria</taxon>
        <taxon>Bacillati</taxon>
        <taxon>Actinomycetota</taxon>
        <taxon>Actinomycetes</taxon>
        <taxon>Kitasatosporales</taxon>
        <taxon>Streptomycetaceae</taxon>
        <taxon>Streptomyces</taxon>
    </lineage>
</organism>
<name>A0ABV9GF41_9ACTN</name>
<evidence type="ECO:0000313" key="2">
    <source>
        <dbReference type="EMBL" id="MFC4611675.1"/>
    </source>
</evidence>
<feature type="domain" description="MEDS" evidence="1">
    <location>
        <begin position="1"/>
        <end position="56"/>
    </location>
</feature>
<protein>
    <submittedName>
        <fullName evidence="2">MEDS domain-containing protein</fullName>
    </submittedName>
</protein>
<dbReference type="EMBL" id="JBHSFE010000027">
    <property type="protein sequence ID" value="MFC4611675.1"/>
    <property type="molecule type" value="Genomic_DNA"/>
</dbReference>
<keyword evidence="3" id="KW-1185">Reference proteome</keyword>
<comment type="caution">
    <text evidence="2">The sequence shown here is derived from an EMBL/GenBank/DDBJ whole genome shotgun (WGS) entry which is preliminary data.</text>
</comment>
<reference evidence="3" key="1">
    <citation type="journal article" date="2019" name="Int. J. Syst. Evol. Microbiol.">
        <title>The Global Catalogue of Microorganisms (GCM) 10K type strain sequencing project: providing services to taxonomists for standard genome sequencing and annotation.</title>
        <authorList>
            <consortium name="The Broad Institute Genomics Platform"/>
            <consortium name="The Broad Institute Genome Sequencing Center for Infectious Disease"/>
            <person name="Wu L."/>
            <person name="Ma J."/>
        </authorList>
    </citation>
    <scope>NUCLEOTIDE SEQUENCE [LARGE SCALE GENOMIC DNA]</scope>
    <source>
        <strain evidence="3">CGMCC 4.7139</strain>
    </source>
</reference>
<dbReference type="Proteomes" id="UP001595993">
    <property type="component" value="Unassembled WGS sequence"/>
</dbReference>
<evidence type="ECO:0000259" key="1">
    <source>
        <dbReference type="Pfam" id="PF14417"/>
    </source>
</evidence>
<dbReference type="Pfam" id="PF14417">
    <property type="entry name" value="MEDS"/>
    <property type="match status" value="1"/>
</dbReference>
<evidence type="ECO:0000313" key="3">
    <source>
        <dbReference type="Proteomes" id="UP001595993"/>
    </source>
</evidence>
<dbReference type="RefSeq" id="WP_381201294.1">
    <property type="nucleotide sequence ID" value="NZ_JBHSFE010000027.1"/>
</dbReference>
<sequence length="247" mass="26083">MIGGPVWAGKCPRQIAEWKRWESGLNELLAHTDARLICAYDTRTVSDHVVEAAWATPPAPCGGGPGAAMRDVRGLRGLRAGRTGPASAAARGRRAPRTARLSRGGTALRTAAGRAAGPAGVRVALVETPANEALTWLPARGAADAELRVWEERGAVVWDVLAPGREAALPGPCAGFVPPGPEAGQHDGSGCCGVRARRWSCAARTTAARFRLRSAGPRTLQWPWPWRCSPENGCRTAPAAWERPAGR</sequence>
<proteinExistence type="predicted"/>
<dbReference type="InterPro" id="IPR025847">
    <property type="entry name" value="MEDS_domain"/>
</dbReference>
<gene>
    <name evidence="2" type="ORF">ACFO9E_28435</name>
</gene>
<accession>A0ABV9GF41</accession>